<feature type="compositionally biased region" description="Polar residues" evidence="1">
    <location>
        <begin position="14"/>
        <end position="34"/>
    </location>
</feature>
<evidence type="ECO:0000256" key="1">
    <source>
        <dbReference type="SAM" id="MobiDB-lite"/>
    </source>
</evidence>
<feature type="region of interest" description="Disordered" evidence="1">
    <location>
        <begin position="1"/>
        <end position="91"/>
    </location>
</feature>
<accession>A0A1E3ICV8</accession>
<proteinExistence type="predicted"/>
<evidence type="ECO:0000313" key="3">
    <source>
        <dbReference type="Proteomes" id="UP000094819"/>
    </source>
</evidence>
<protein>
    <submittedName>
        <fullName evidence="2">Uncharacterized protein</fullName>
    </submittedName>
</protein>
<dbReference type="Proteomes" id="UP000094819">
    <property type="component" value="Unassembled WGS sequence"/>
</dbReference>
<feature type="compositionally biased region" description="Basic residues" evidence="1">
    <location>
        <begin position="36"/>
        <end position="54"/>
    </location>
</feature>
<keyword evidence="3" id="KW-1185">Reference proteome</keyword>
<name>A0A1E3ICV8_9TREE</name>
<sequence length="91" mass="9852">MSRTAASTPPPQTHFPQKTATPSMRHNAHSTSSPHFARHGHGHHSHSFARRKVKNLPPGAFKKTPEDSAEGDAGDAMGRREEALHGQQSIA</sequence>
<comment type="caution">
    <text evidence="2">The sequence shown here is derived from an EMBL/GenBank/DDBJ whole genome shotgun (WGS) entry which is preliminary data.</text>
</comment>
<dbReference type="AlphaFoldDB" id="A0A1E3ICV8"/>
<reference evidence="2 3" key="1">
    <citation type="submission" date="2016-06" db="EMBL/GenBank/DDBJ databases">
        <title>Evolution of pathogenesis and genome organization in the Tremellales.</title>
        <authorList>
            <person name="Cuomo C."/>
            <person name="Litvintseva A."/>
            <person name="Heitman J."/>
            <person name="Chen Y."/>
            <person name="Sun S."/>
            <person name="Springer D."/>
            <person name="Dromer F."/>
            <person name="Young S."/>
            <person name="Zeng Q."/>
            <person name="Chapman S."/>
            <person name="Gujja S."/>
            <person name="Saif S."/>
            <person name="Birren B."/>
        </authorList>
    </citation>
    <scope>NUCLEOTIDE SEQUENCE [LARGE SCALE GENOMIC DNA]</scope>
    <source>
        <strain evidence="2 3">CBS 7118</strain>
    </source>
</reference>
<organism evidence="2 3">
    <name type="scientific">Cryptococcus wingfieldii CBS 7118</name>
    <dbReference type="NCBI Taxonomy" id="1295528"/>
    <lineage>
        <taxon>Eukaryota</taxon>
        <taxon>Fungi</taxon>
        <taxon>Dikarya</taxon>
        <taxon>Basidiomycota</taxon>
        <taxon>Agaricomycotina</taxon>
        <taxon>Tremellomycetes</taxon>
        <taxon>Tremellales</taxon>
        <taxon>Cryptococcaceae</taxon>
        <taxon>Cryptococcus</taxon>
    </lineage>
</organism>
<gene>
    <name evidence="2" type="ORF">L198_07347</name>
</gene>
<dbReference type="RefSeq" id="XP_019028705.1">
    <property type="nucleotide sequence ID" value="XM_019179349.1"/>
</dbReference>
<dbReference type="EMBL" id="AWGH01000032">
    <property type="protein sequence ID" value="ODN86328.1"/>
    <property type="molecule type" value="Genomic_DNA"/>
</dbReference>
<evidence type="ECO:0000313" key="2">
    <source>
        <dbReference type="EMBL" id="ODN86328.1"/>
    </source>
</evidence>
<dbReference type="GeneID" id="30196558"/>